<dbReference type="AlphaFoldDB" id="A0A2X0SH43"/>
<protein>
    <submittedName>
        <fullName evidence="2">Uncharacterized protein</fullName>
    </submittedName>
</protein>
<keyword evidence="1" id="KW-1133">Transmembrane helix</keyword>
<name>A0A2X0SH43_9PROT</name>
<feature type="transmembrane region" description="Helical" evidence="1">
    <location>
        <begin position="32"/>
        <end position="49"/>
    </location>
</feature>
<reference evidence="2" key="1">
    <citation type="submission" date="2018-05" db="EMBL/GenBank/DDBJ databases">
        <authorList>
            <person name="Lanie J.A."/>
            <person name="Ng W.-L."/>
            <person name="Kazmierczak K.M."/>
            <person name="Andrzejewski T.M."/>
            <person name="Davidsen T.M."/>
            <person name="Wayne K.J."/>
            <person name="Tettelin H."/>
            <person name="Glass J.I."/>
            <person name="Rusch D."/>
            <person name="Podicherti R."/>
            <person name="Tsui H.-C.T."/>
            <person name="Winkler M.E."/>
        </authorList>
    </citation>
    <scope>NUCLEOTIDE SEQUENCE</scope>
    <source>
        <strain evidence="2">KNB</strain>
    </source>
</reference>
<gene>
    <name evidence="2" type="ORF">NITFAB_0715</name>
</gene>
<keyword evidence="1" id="KW-0472">Membrane</keyword>
<evidence type="ECO:0000313" key="2">
    <source>
        <dbReference type="EMBL" id="SPS05126.1"/>
    </source>
</evidence>
<keyword evidence="1" id="KW-0812">Transmembrane</keyword>
<proteinExistence type="predicted"/>
<dbReference type="EMBL" id="LS423452">
    <property type="protein sequence ID" value="SPS05126.1"/>
    <property type="molecule type" value="Genomic_DNA"/>
</dbReference>
<accession>A0A2X0SH43</accession>
<evidence type="ECO:0000256" key="1">
    <source>
        <dbReference type="SAM" id="Phobius"/>
    </source>
</evidence>
<sequence length="58" mass="6651">MDFWLPVRYSSSQALHFKFEFANQKITAMKSLINLELLMFVLISGSVYADLSNNPDHA</sequence>
<organism evidence="2">
    <name type="scientific">Candidatus Nitrotoga fabula</name>
    <dbReference type="NCBI Taxonomy" id="2182327"/>
    <lineage>
        <taxon>Bacteria</taxon>
        <taxon>Pseudomonadati</taxon>
        <taxon>Pseudomonadota</taxon>
        <taxon>Betaproteobacteria</taxon>
        <taxon>Nitrosomonadales</taxon>
        <taxon>Gallionellaceae</taxon>
        <taxon>Candidatus Nitrotoga</taxon>
    </lineage>
</organism>